<evidence type="ECO:0000313" key="3">
    <source>
        <dbReference type="Proteomes" id="UP000825935"/>
    </source>
</evidence>
<feature type="domain" description="Vps52 coiled-coil" evidence="1">
    <location>
        <begin position="139"/>
        <end position="227"/>
    </location>
</feature>
<organism evidence="2 3">
    <name type="scientific">Ceratopteris richardii</name>
    <name type="common">Triangle waterfern</name>
    <dbReference type="NCBI Taxonomy" id="49495"/>
    <lineage>
        <taxon>Eukaryota</taxon>
        <taxon>Viridiplantae</taxon>
        <taxon>Streptophyta</taxon>
        <taxon>Embryophyta</taxon>
        <taxon>Tracheophyta</taxon>
        <taxon>Polypodiopsida</taxon>
        <taxon>Polypodiidae</taxon>
        <taxon>Polypodiales</taxon>
        <taxon>Pteridineae</taxon>
        <taxon>Pteridaceae</taxon>
        <taxon>Parkerioideae</taxon>
        <taxon>Ceratopteris</taxon>
    </lineage>
</organism>
<dbReference type="GO" id="GO:0005829">
    <property type="term" value="C:cytosol"/>
    <property type="evidence" value="ECO:0007669"/>
    <property type="project" value="GOC"/>
</dbReference>
<comment type="caution">
    <text evidence="2">The sequence shown here is derived from an EMBL/GenBank/DDBJ whole genome shotgun (WGS) entry which is preliminary data.</text>
</comment>
<gene>
    <name evidence="2" type="ORF">KP509_20G015700</name>
</gene>
<accession>A0A8T2SGE4</accession>
<dbReference type="GO" id="GO:0019905">
    <property type="term" value="F:syntaxin binding"/>
    <property type="evidence" value="ECO:0007669"/>
    <property type="project" value="TreeGrafter"/>
</dbReference>
<dbReference type="GO" id="GO:0000938">
    <property type="term" value="C:GARP complex"/>
    <property type="evidence" value="ECO:0007669"/>
    <property type="project" value="TreeGrafter"/>
</dbReference>
<dbReference type="PANTHER" id="PTHR14190:SF7">
    <property type="entry name" value="VACUOLAR PROTEIN SORTING-ASSOCIATED PROTEIN 52 HOMOLOG"/>
    <property type="match status" value="1"/>
</dbReference>
<dbReference type="Pfam" id="PF04129">
    <property type="entry name" value="Vps52_CC"/>
    <property type="match status" value="1"/>
</dbReference>
<dbReference type="AlphaFoldDB" id="A0A8T2SGE4"/>
<dbReference type="Proteomes" id="UP000825935">
    <property type="component" value="Chromosome 20"/>
</dbReference>
<dbReference type="EMBL" id="CM035425">
    <property type="protein sequence ID" value="KAH7331115.1"/>
    <property type="molecule type" value="Genomic_DNA"/>
</dbReference>
<dbReference type="PANTHER" id="PTHR14190">
    <property type="entry name" value="SUPPRESSOR OF ACTIN MUTATIONS 2/VACUOLAR PROTEIN SORTING 52"/>
    <property type="match status" value="1"/>
</dbReference>
<evidence type="ECO:0000259" key="1">
    <source>
        <dbReference type="Pfam" id="PF04129"/>
    </source>
</evidence>
<keyword evidence="3" id="KW-1185">Reference proteome</keyword>
<dbReference type="GO" id="GO:0006896">
    <property type="term" value="P:Golgi to vacuole transport"/>
    <property type="evidence" value="ECO:0007669"/>
    <property type="project" value="TreeGrafter"/>
</dbReference>
<dbReference type="GO" id="GO:0042147">
    <property type="term" value="P:retrograde transport, endosome to Golgi"/>
    <property type="evidence" value="ECO:0007669"/>
    <property type="project" value="TreeGrafter"/>
</dbReference>
<dbReference type="GO" id="GO:0032456">
    <property type="term" value="P:endocytic recycling"/>
    <property type="evidence" value="ECO:0007669"/>
    <property type="project" value="TreeGrafter"/>
</dbReference>
<dbReference type="OrthoDB" id="19482at2759"/>
<evidence type="ECO:0000313" key="2">
    <source>
        <dbReference type="EMBL" id="KAH7331115.1"/>
    </source>
</evidence>
<name>A0A8T2SGE4_CERRI</name>
<proteinExistence type="predicted"/>
<sequence length="250" mass="28062">MASPVRRVHRSSTVRFSDTLVRNYEDHGDDVMAVGIHFSSEEYAQAALDRLFSSPHFTLNDNTISQSEKDQEGSHCRGDTAFKDEKNDFISLEGLKEELEKLKVQNVIASILGKKSELNDYARDVGVKLQQVEVESIKDYMKESDNLISLHTQIRDCDSILEEMEGLLGGFQANLGVISSELKGLQEQSMSMGHKLKNRKIAESDLSRFLENIVVPPKMIDIIANSEDHIQAKLVWSQALHVAVSNISDK</sequence>
<protein>
    <recommendedName>
        <fullName evidence="1">Vps52 coiled-coil domain-containing protein</fullName>
    </recommendedName>
</protein>
<dbReference type="InterPro" id="IPR048319">
    <property type="entry name" value="Vps52_CC"/>
</dbReference>
<dbReference type="InterPro" id="IPR007258">
    <property type="entry name" value="Vps52"/>
</dbReference>
<reference evidence="2" key="1">
    <citation type="submission" date="2021-08" db="EMBL/GenBank/DDBJ databases">
        <title>WGS assembly of Ceratopteris richardii.</title>
        <authorList>
            <person name="Marchant D.B."/>
            <person name="Chen G."/>
            <person name="Jenkins J."/>
            <person name="Shu S."/>
            <person name="Leebens-Mack J."/>
            <person name="Grimwood J."/>
            <person name="Schmutz J."/>
            <person name="Soltis P."/>
            <person name="Soltis D."/>
            <person name="Chen Z.-H."/>
        </authorList>
    </citation>
    <scope>NUCLEOTIDE SEQUENCE</scope>
    <source>
        <strain evidence="2">Whitten #5841</strain>
        <tissue evidence="2">Leaf</tissue>
    </source>
</reference>